<dbReference type="EMBL" id="QXXA01000003">
    <property type="protein sequence ID" value="NBI05522.1"/>
    <property type="molecule type" value="Genomic_DNA"/>
</dbReference>
<feature type="region of interest" description="Disordered" evidence="1">
    <location>
        <begin position="224"/>
        <end position="248"/>
    </location>
</feature>
<protein>
    <submittedName>
        <fullName evidence="3">FMN-binding protein</fullName>
    </submittedName>
</protein>
<feature type="region of interest" description="Disordered" evidence="1">
    <location>
        <begin position="24"/>
        <end position="59"/>
    </location>
</feature>
<sequence length="313" mass="33754">MSKKKFLSLGLALLVSASLLAGCGSDDKEEEETSTGTEQEQEETTDEETSSGDASYEDGVYFAQEDSFSEESGWKYVTTIKVEDGKIVEAEWNGAHKDGGTDKVTRSESGEYGMVEHGGAQAPWAEQAEKAEAYLIEKQDPTAIEYSNDEGATDAISGVSIKVKSFFDLAEKALKSDPVGEGQYKDGNYTAEEEDFSEESGWKATANLTVINGYIVAADWDAVSKDAPKDDDGNEKTKDQVSADGEYGMVENGGAQASWVEQADKVEAYLIEKQDPTAIEYSNDEGATDAISGVSIKVKSFFELAEKALESAK</sequence>
<keyword evidence="4" id="KW-1185">Reference proteome</keyword>
<evidence type="ECO:0000313" key="3">
    <source>
        <dbReference type="EMBL" id="NBI05522.1"/>
    </source>
</evidence>
<gene>
    <name evidence="3" type="ORF">D3Z33_01485</name>
</gene>
<evidence type="ECO:0000256" key="1">
    <source>
        <dbReference type="SAM" id="MobiDB-lite"/>
    </source>
</evidence>
<dbReference type="Proteomes" id="UP000467132">
    <property type="component" value="Unassembled WGS sequence"/>
</dbReference>
<name>A0A845QWI5_9CLOT</name>
<accession>A0A845QWI5</accession>
<feature type="compositionally biased region" description="Basic and acidic residues" evidence="1">
    <location>
        <begin position="224"/>
        <end position="241"/>
    </location>
</feature>
<evidence type="ECO:0000313" key="4">
    <source>
        <dbReference type="Proteomes" id="UP000467132"/>
    </source>
</evidence>
<reference evidence="3 4" key="1">
    <citation type="submission" date="2018-08" db="EMBL/GenBank/DDBJ databases">
        <title>Murine metabolic-syndrome-specific gut microbial biobank.</title>
        <authorList>
            <person name="Liu C."/>
        </authorList>
    </citation>
    <scope>NUCLEOTIDE SEQUENCE [LARGE SCALE GENOMIC DNA]</scope>
    <source>
        <strain evidence="3 4">583</strain>
    </source>
</reference>
<evidence type="ECO:0000256" key="2">
    <source>
        <dbReference type="SAM" id="SignalP"/>
    </source>
</evidence>
<feature type="chain" id="PRO_5038954672" evidence="2">
    <location>
        <begin position="22"/>
        <end position="313"/>
    </location>
</feature>
<dbReference type="AlphaFoldDB" id="A0A845QWI5"/>
<feature type="signal peptide" evidence="2">
    <location>
        <begin position="1"/>
        <end position="21"/>
    </location>
</feature>
<dbReference type="RefSeq" id="WP_160196033.1">
    <property type="nucleotide sequence ID" value="NZ_QXXA01000003.1"/>
</dbReference>
<dbReference type="OrthoDB" id="384237at2"/>
<dbReference type="Gene3D" id="3.90.1010.20">
    <property type="match status" value="2"/>
</dbReference>
<comment type="caution">
    <text evidence="3">The sequence shown here is derived from an EMBL/GenBank/DDBJ whole genome shotgun (WGS) entry which is preliminary data.</text>
</comment>
<proteinExistence type="predicted"/>
<keyword evidence="2" id="KW-0732">Signal</keyword>
<feature type="compositionally biased region" description="Acidic residues" evidence="1">
    <location>
        <begin position="27"/>
        <end position="50"/>
    </location>
</feature>
<dbReference type="PROSITE" id="PS51257">
    <property type="entry name" value="PROKAR_LIPOPROTEIN"/>
    <property type="match status" value="1"/>
</dbReference>
<organism evidence="3 4">
    <name type="scientific">Senegalia massiliensis</name>
    <dbReference type="NCBI Taxonomy" id="1720316"/>
    <lineage>
        <taxon>Bacteria</taxon>
        <taxon>Bacillati</taxon>
        <taxon>Bacillota</taxon>
        <taxon>Clostridia</taxon>
        <taxon>Eubacteriales</taxon>
        <taxon>Clostridiaceae</taxon>
        <taxon>Senegalia</taxon>
    </lineage>
</organism>